<reference evidence="1 2" key="2">
    <citation type="submission" date="2018-11" db="EMBL/GenBank/DDBJ databases">
        <authorList>
            <consortium name="Pathogen Informatics"/>
        </authorList>
    </citation>
    <scope>NUCLEOTIDE SEQUENCE [LARGE SCALE GENOMIC DNA]</scope>
</reference>
<evidence type="ECO:0000313" key="3">
    <source>
        <dbReference type="WBParaSite" id="BTMF_0001566901-mRNA-1"/>
    </source>
</evidence>
<dbReference type="AlphaFoldDB" id="A0A0R3R6M5"/>
<accession>A0A0R3R6M5</accession>
<gene>
    <name evidence="1" type="ORF">BTMF_LOCUS13662</name>
</gene>
<organism evidence="3">
    <name type="scientific">Brugia timori</name>
    <dbReference type="NCBI Taxonomy" id="42155"/>
    <lineage>
        <taxon>Eukaryota</taxon>
        <taxon>Metazoa</taxon>
        <taxon>Ecdysozoa</taxon>
        <taxon>Nematoda</taxon>
        <taxon>Chromadorea</taxon>
        <taxon>Rhabditida</taxon>
        <taxon>Spirurina</taxon>
        <taxon>Spiruromorpha</taxon>
        <taxon>Filarioidea</taxon>
        <taxon>Onchocercidae</taxon>
        <taxon>Brugia</taxon>
    </lineage>
</organism>
<protein>
    <submittedName>
        <fullName evidence="1 3">Uncharacterized protein</fullName>
    </submittedName>
</protein>
<dbReference type="Proteomes" id="UP000280834">
    <property type="component" value="Unassembled WGS sequence"/>
</dbReference>
<dbReference type="WBParaSite" id="BTMF_0001566901-mRNA-1">
    <property type="protein sequence ID" value="BTMF_0001566901-mRNA-1"/>
    <property type="gene ID" value="BTMF_0001566901"/>
</dbReference>
<name>A0A0R3R6M5_9BILA</name>
<keyword evidence="2" id="KW-1185">Reference proteome</keyword>
<dbReference type="EMBL" id="UZAG01020336">
    <property type="protein sequence ID" value="VDO46455.1"/>
    <property type="molecule type" value="Genomic_DNA"/>
</dbReference>
<proteinExistence type="predicted"/>
<reference evidence="3" key="1">
    <citation type="submission" date="2017-02" db="UniProtKB">
        <authorList>
            <consortium name="WormBaseParasite"/>
        </authorList>
    </citation>
    <scope>IDENTIFICATION</scope>
</reference>
<sequence length="105" mass="11813">MELYIQYFCPVACSKNVLDISFESTTVYYSVAPISYAIDVSSSIPYRDVITSENSALSQQISTFSTNACSNVSGNAEERYDDAPRGNHFSRWIAQFLQFVSQIQE</sequence>
<evidence type="ECO:0000313" key="2">
    <source>
        <dbReference type="Proteomes" id="UP000280834"/>
    </source>
</evidence>
<evidence type="ECO:0000313" key="1">
    <source>
        <dbReference type="EMBL" id="VDO46455.1"/>
    </source>
</evidence>